<dbReference type="InterPro" id="IPR055465">
    <property type="entry name" value="DUF7037"/>
</dbReference>
<dbReference type="Pfam" id="PF23047">
    <property type="entry name" value="DUF7038"/>
    <property type="match status" value="1"/>
</dbReference>
<feature type="domain" description="DUF7038" evidence="2">
    <location>
        <begin position="81"/>
        <end position="175"/>
    </location>
</feature>
<reference evidence="6" key="1">
    <citation type="submission" date="2017-10" db="EMBL/GenBank/DDBJ databases">
        <title>Rapid genome shrinkage in a self-fertile nematode reveals novel sperm competition proteins.</title>
        <authorList>
            <person name="Yin D."/>
            <person name="Schwarz E.M."/>
            <person name="Thomas C.G."/>
            <person name="Felde R.L."/>
            <person name="Korf I.F."/>
            <person name="Cutter A.D."/>
            <person name="Schartner C.M."/>
            <person name="Ralston E.J."/>
            <person name="Meyer B.J."/>
            <person name="Haag E.S."/>
        </authorList>
    </citation>
    <scope>NUCLEOTIDE SEQUENCE [LARGE SCALE GENOMIC DNA]</scope>
    <source>
        <strain evidence="6">JU1422</strain>
    </source>
</reference>
<feature type="domain" description="DUF7039" evidence="3">
    <location>
        <begin position="209"/>
        <end position="319"/>
    </location>
</feature>
<dbReference type="Pfam" id="PF23051">
    <property type="entry name" value="DUF7040"/>
    <property type="match status" value="1"/>
</dbReference>
<dbReference type="OrthoDB" id="5793389at2759"/>
<evidence type="ECO:0000259" key="3">
    <source>
        <dbReference type="Pfam" id="PF23049"/>
    </source>
</evidence>
<comment type="caution">
    <text evidence="5">The sequence shown here is derived from an EMBL/GenBank/DDBJ whole genome shotgun (WGS) entry which is preliminary data.</text>
</comment>
<keyword evidence="6" id="KW-1185">Reference proteome</keyword>
<feature type="domain" description="DUF7037" evidence="1">
    <location>
        <begin position="20"/>
        <end position="61"/>
    </location>
</feature>
<evidence type="ECO:0000313" key="6">
    <source>
        <dbReference type="Proteomes" id="UP000230233"/>
    </source>
</evidence>
<evidence type="ECO:0000259" key="4">
    <source>
        <dbReference type="Pfam" id="PF23051"/>
    </source>
</evidence>
<dbReference type="Pfam" id="PF23045">
    <property type="entry name" value="DUF7037"/>
    <property type="match status" value="1"/>
</dbReference>
<dbReference type="AlphaFoldDB" id="A0A2G5TRL4"/>
<gene>
    <name evidence="5" type="primary">Cnig_chr_V.g21354</name>
    <name evidence="5" type="ORF">B9Z55_021354</name>
</gene>
<organism evidence="5 6">
    <name type="scientific">Caenorhabditis nigoni</name>
    <dbReference type="NCBI Taxonomy" id="1611254"/>
    <lineage>
        <taxon>Eukaryota</taxon>
        <taxon>Metazoa</taxon>
        <taxon>Ecdysozoa</taxon>
        <taxon>Nematoda</taxon>
        <taxon>Chromadorea</taxon>
        <taxon>Rhabditida</taxon>
        <taxon>Rhabditina</taxon>
        <taxon>Rhabditomorpha</taxon>
        <taxon>Rhabditoidea</taxon>
        <taxon>Rhabditidae</taxon>
        <taxon>Peloderinae</taxon>
        <taxon>Caenorhabditis</taxon>
    </lineage>
</organism>
<proteinExistence type="predicted"/>
<accession>A0A2G5TRL4</accession>
<dbReference type="Pfam" id="PF23049">
    <property type="entry name" value="DUF7039"/>
    <property type="match status" value="1"/>
</dbReference>
<feature type="domain" description="DUF7040" evidence="4">
    <location>
        <begin position="332"/>
        <end position="446"/>
    </location>
</feature>
<evidence type="ECO:0000313" key="5">
    <source>
        <dbReference type="EMBL" id="PIC29947.1"/>
    </source>
</evidence>
<dbReference type="Proteomes" id="UP000230233">
    <property type="component" value="Chromosome V"/>
</dbReference>
<protein>
    <submittedName>
        <fullName evidence="5">Uncharacterized protein</fullName>
    </submittedName>
</protein>
<name>A0A2G5TRL4_9PELO</name>
<dbReference type="InterPro" id="IPR055468">
    <property type="entry name" value="DUF7040"/>
</dbReference>
<dbReference type="EMBL" id="PDUG01000005">
    <property type="protein sequence ID" value="PIC29947.1"/>
    <property type="molecule type" value="Genomic_DNA"/>
</dbReference>
<evidence type="ECO:0000259" key="1">
    <source>
        <dbReference type="Pfam" id="PF23045"/>
    </source>
</evidence>
<sequence>MNTELELSQAFQALNMGESSSRGFCVEINEENVKFYSIEHGLVEMERTYEEASLGNYYDILPDSYEYSAEPISRCETWEENGEVFVNTYAIHPNVLQLPKEMAKRFRYRVWSPFLKYLNDPEEKFIDNFLGGTVGKIKAKYRPSGSSLFEIVDIYKEKVPRMGTSFMLATPWTLEVIGKNLERTCLAGKHTSLASNKDYKVDTNERQLGICINAEYMNVAGGPYAVQQNPSHKENISYLFNRNVGLVRWIPTDELPRSEHPERHAHKSDDNQYQDASQAKYRLGKWYMFSLNEKRTRSNNITGPNRGMLRYTARKIEEAADQKVTRTDGGVLEMDASFLFDHKELENPENASKEWTSRFAYLSKTAHFWDIELGRVEVYPQVSKVILEAIENHRNSLSPADKERLKEEAIVVVVATRVHHNWLRNFQNYPNEGIFYAHRVLKIFYLDGGKPIFKAQALEN</sequence>
<evidence type="ECO:0000259" key="2">
    <source>
        <dbReference type="Pfam" id="PF23047"/>
    </source>
</evidence>
<dbReference type="InterPro" id="IPR055467">
    <property type="entry name" value="DUF7039"/>
</dbReference>
<dbReference type="InterPro" id="IPR055466">
    <property type="entry name" value="DUF7038"/>
</dbReference>